<dbReference type="EMBL" id="DS548141">
    <property type="protein sequence ID" value="EDR29263.1"/>
    <property type="molecule type" value="Genomic_DNA"/>
</dbReference>
<accession>B0E883</accession>
<protein>
    <recommendedName>
        <fullName evidence="3">Leucine rich repeat containing protein BspA family protein</fullName>
    </recommendedName>
</protein>
<dbReference type="GeneID" id="5879491"/>
<dbReference type="KEGG" id="edi:EDI_286390"/>
<keyword evidence="2" id="KW-1185">Reference proteome</keyword>
<dbReference type="Proteomes" id="UP000008076">
    <property type="component" value="Unassembled WGS sequence"/>
</dbReference>
<dbReference type="PANTHER" id="PTHR45661">
    <property type="entry name" value="SURFACE ANTIGEN"/>
    <property type="match status" value="1"/>
</dbReference>
<dbReference type="InterPro" id="IPR053139">
    <property type="entry name" value="Surface_bspA-like"/>
</dbReference>
<reference evidence="2" key="1">
    <citation type="submission" date="2007-12" db="EMBL/GenBank/DDBJ databases">
        <title>Annotation of Entamoeba dispar SAW760.</title>
        <authorList>
            <person name="Lorenzi H."/>
            <person name="Inman J."/>
            <person name="Schobel S."/>
            <person name="Amedeo P."/>
            <person name="Caler E."/>
        </authorList>
    </citation>
    <scope>NUCLEOTIDE SEQUENCE [LARGE SCALE GENOMIC DNA]</scope>
    <source>
        <strain evidence="2">ATCC PRA-260 / SAW760</strain>
    </source>
</reference>
<dbReference type="SUPFAM" id="SSF52058">
    <property type="entry name" value="L domain-like"/>
    <property type="match status" value="1"/>
</dbReference>
<dbReference type="RefSeq" id="XP_001734574.1">
    <property type="nucleotide sequence ID" value="XM_001734522.1"/>
</dbReference>
<organism evidence="2">
    <name type="scientific">Entamoeba dispar (strain ATCC PRA-260 / SAW760)</name>
    <dbReference type="NCBI Taxonomy" id="370354"/>
    <lineage>
        <taxon>Eukaryota</taxon>
        <taxon>Amoebozoa</taxon>
        <taxon>Evosea</taxon>
        <taxon>Archamoebae</taxon>
        <taxon>Mastigamoebida</taxon>
        <taxon>Entamoebidae</taxon>
        <taxon>Entamoeba</taxon>
    </lineage>
</organism>
<dbReference type="InterPro" id="IPR032675">
    <property type="entry name" value="LRR_dom_sf"/>
</dbReference>
<sequence length="402" mass="45799">MKLGYNEIMITSMYFNDINDFINLEIGVKRFQGNIERFHFNPIPLNEYSRKLFTNIETFHIYNKKDKIFNDGKIFKKVIWYTVDYSTYLKEKEKWDVYKNIRYTQLDRMKYGEVIPPEVTSIGCQCFDWCIALTRIDIPSRTKELSSNCFSGCKSLKSITIPSTISTIGSDCFYWCTSLTSINNQNIQFISKERIFVNEPVLVSIETPKNIQIINGKNIEKKSINEFIIPSSITKLGEYCFSGCSTLTSITIPSSINEIEDVCFSRCYSLISINMLSPVSEIEDYCFSGCYSLTSLTIPSSINKLGRYCFSGCESLQSINIPSSVSELGEYCFDRCLSLTSIIIPTPISKIGYKCFSGCSLLTSINIPSSITAFGTACFYKCGCEEMLKQNKTIPENCFQPY</sequence>
<dbReference type="Gene3D" id="3.80.10.10">
    <property type="entry name" value="Ribonuclease Inhibitor"/>
    <property type="match status" value="2"/>
</dbReference>
<evidence type="ECO:0008006" key="3">
    <source>
        <dbReference type="Google" id="ProtNLM"/>
    </source>
</evidence>
<dbReference type="PANTHER" id="PTHR45661:SF3">
    <property type="entry name" value="IG-LIKE DOMAIN-CONTAINING PROTEIN"/>
    <property type="match status" value="1"/>
</dbReference>
<name>B0E883_ENTDS</name>
<dbReference type="VEuPathDB" id="AmoebaDB:EDI_286390"/>
<gene>
    <name evidence="1" type="ORF">EDI_286390</name>
</gene>
<dbReference type="Pfam" id="PF13306">
    <property type="entry name" value="LRR_5"/>
    <property type="match status" value="2"/>
</dbReference>
<proteinExistence type="predicted"/>
<evidence type="ECO:0000313" key="1">
    <source>
        <dbReference type="EMBL" id="EDR29263.1"/>
    </source>
</evidence>
<dbReference type="InterPro" id="IPR026906">
    <property type="entry name" value="LRR_5"/>
</dbReference>
<evidence type="ECO:0000313" key="2">
    <source>
        <dbReference type="Proteomes" id="UP000008076"/>
    </source>
</evidence>
<dbReference type="AlphaFoldDB" id="B0E883"/>